<sequence length="88" mass="10286">MDGWIAARSGLLVRFPWFIFFFILNSLALFGRSEHFLFCLFLGGCFFPSNCSLQWILPFFCVVDWCFFLCFFWCYGTGILSPSLPLLQ</sequence>
<keyword evidence="1" id="KW-1133">Transmembrane helix</keyword>
<evidence type="ECO:0000256" key="1">
    <source>
        <dbReference type="SAM" id="Phobius"/>
    </source>
</evidence>
<dbReference type="EMBL" id="NESQ01000208">
    <property type="protein sequence ID" value="PUU75966.1"/>
    <property type="molecule type" value="Genomic_DNA"/>
</dbReference>
<dbReference type="AlphaFoldDB" id="A0A2T6ZKI7"/>
<feature type="transmembrane region" description="Helical" evidence="1">
    <location>
        <begin position="12"/>
        <end position="30"/>
    </location>
</feature>
<name>A0A2T6ZKI7_TUBBO</name>
<protein>
    <submittedName>
        <fullName evidence="2">Uncharacterized protein</fullName>
    </submittedName>
</protein>
<comment type="caution">
    <text evidence="2">The sequence shown here is derived from an EMBL/GenBank/DDBJ whole genome shotgun (WGS) entry which is preliminary data.</text>
</comment>
<feature type="transmembrane region" description="Helical" evidence="1">
    <location>
        <begin position="62"/>
        <end position="87"/>
    </location>
</feature>
<keyword evidence="1" id="KW-0472">Membrane</keyword>
<keyword evidence="3" id="KW-1185">Reference proteome</keyword>
<evidence type="ECO:0000313" key="2">
    <source>
        <dbReference type="EMBL" id="PUU75966.1"/>
    </source>
</evidence>
<keyword evidence="1" id="KW-0812">Transmembrane</keyword>
<accession>A0A2T6ZKI7</accession>
<organism evidence="2 3">
    <name type="scientific">Tuber borchii</name>
    <name type="common">White truffle</name>
    <dbReference type="NCBI Taxonomy" id="42251"/>
    <lineage>
        <taxon>Eukaryota</taxon>
        <taxon>Fungi</taxon>
        <taxon>Dikarya</taxon>
        <taxon>Ascomycota</taxon>
        <taxon>Pezizomycotina</taxon>
        <taxon>Pezizomycetes</taxon>
        <taxon>Pezizales</taxon>
        <taxon>Tuberaceae</taxon>
        <taxon>Tuber</taxon>
    </lineage>
</organism>
<evidence type="ECO:0000313" key="3">
    <source>
        <dbReference type="Proteomes" id="UP000244722"/>
    </source>
</evidence>
<proteinExistence type="predicted"/>
<feature type="transmembrane region" description="Helical" evidence="1">
    <location>
        <begin position="37"/>
        <end position="56"/>
    </location>
</feature>
<reference evidence="2 3" key="1">
    <citation type="submission" date="2017-04" db="EMBL/GenBank/DDBJ databases">
        <title>Draft genome sequence of Tuber borchii Vittad., a whitish edible truffle.</title>
        <authorList>
            <consortium name="DOE Joint Genome Institute"/>
            <person name="Murat C."/>
            <person name="Kuo A."/>
            <person name="Barry K.W."/>
            <person name="Clum A."/>
            <person name="Dockter R.B."/>
            <person name="Fauchery L."/>
            <person name="Iotti M."/>
            <person name="Kohler A."/>
            <person name="Labutti K."/>
            <person name="Lindquist E.A."/>
            <person name="Lipzen A."/>
            <person name="Ohm R.A."/>
            <person name="Wang M."/>
            <person name="Grigoriev I.V."/>
            <person name="Zambonelli A."/>
            <person name="Martin F.M."/>
        </authorList>
    </citation>
    <scope>NUCLEOTIDE SEQUENCE [LARGE SCALE GENOMIC DNA]</scope>
    <source>
        <strain evidence="2 3">Tbo3840</strain>
    </source>
</reference>
<dbReference type="Proteomes" id="UP000244722">
    <property type="component" value="Unassembled WGS sequence"/>
</dbReference>
<gene>
    <name evidence="2" type="ORF">B9Z19DRAFT_1089262</name>
</gene>